<keyword evidence="4 5" id="KW-0472">Membrane</keyword>
<dbReference type="OrthoDB" id="783189at2"/>
<feature type="transmembrane region" description="Helical" evidence="5">
    <location>
        <begin position="45"/>
        <end position="61"/>
    </location>
</feature>
<feature type="transmembrane region" description="Helical" evidence="5">
    <location>
        <begin position="358"/>
        <end position="384"/>
    </location>
</feature>
<dbReference type="PANTHER" id="PTHR42718:SF39">
    <property type="entry name" value="ACTINORHODIN TRANSPORTER-RELATED"/>
    <property type="match status" value="1"/>
</dbReference>
<dbReference type="GO" id="GO:0022857">
    <property type="term" value="F:transmembrane transporter activity"/>
    <property type="evidence" value="ECO:0007669"/>
    <property type="project" value="InterPro"/>
</dbReference>
<evidence type="ECO:0000256" key="3">
    <source>
        <dbReference type="ARBA" id="ARBA00022989"/>
    </source>
</evidence>
<accession>A0A1N7LZF2</accession>
<feature type="transmembrane region" description="Helical" evidence="5">
    <location>
        <begin position="135"/>
        <end position="154"/>
    </location>
</feature>
<dbReference type="InterPro" id="IPR020846">
    <property type="entry name" value="MFS_dom"/>
</dbReference>
<dbReference type="Gene3D" id="1.20.1720.10">
    <property type="entry name" value="Multidrug resistance protein D"/>
    <property type="match status" value="1"/>
</dbReference>
<dbReference type="Gene3D" id="1.20.1250.20">
    <property type="entry name" value="MFS general substrate transporter like domains"/>
    <property type="match status" value="1"/>
</dbReference>
<feature type="transmembrane region" description="Helical" evidence="5">
    <location>
        <begin position="434"/>
        <end position="454"/>
    </location>
</feature>
<dbReference type="InterPro" id="IPR011701">
    <property type="entry name" value="MFS"/>
</dbReference>
<dbReference type="InterPro" id="IPR036259">
    <property type="entry name" value="MFS_trans_sf"/>
</dbReference>
<feature type="transmembrane region" description="Helical" evidence="5">
    <location>
        <begin position="405"/>
        <end position="422"/>
    </location>
</feature>
<feature type="domain" description="Major facilitator superfamily (MFS) profile" evidence="6">
    <location>
        <begin position="7"/>
        <end position="460"/>
    </location>
</feature>
<proteinExistence type="predicted"/>
<dbReference type="SUPFAM" id="SSF103473">
    <property type="entry name" value="MFS general substrate transporter"/>
    <property type="match status" value="1"/>
</dbReference>
<feature type="transmembrane region" description="Helical" evidence="5">
    <location>
        <begin position="166"/>
        <end position="187"/>
    </location>
</feature>
<dbReference type="EMBL" id="FTOL01000002">
    <property type="protein sequence ID" value="SIS79198.1"/>
    <property type="molecule type" value="Genomic_DNA"/>
</dbReference>
<evidence type="ECO:0000256" key="2">
    <source>
        <dbReference type="ARBA" id="ARBA00022692"/>
    </source>
</evidence>
<keyword evidence="8" id="KW-1185">Reference proteome</keyword>
<feature type="transmembrane region" description="Helical" evidence="5">
    <location>
        <begin position="334"/>
        <end position="352"/>
    </location>
</feature>
<organism evidence="7 8">
    <name type="scientific">Chryseobacterium ureilyticum</name>
    <dbReference type="NCBI Taxonomy" id="373668"/>
    <lineage>
        <taxon>Bacteria</taxon>
        <taxon>Pseudomonadati</taxon>
        <taxon>Bacteroidota</taxon>
        <taxon>Flavobacteriia</taxon>
        <taxon>Flavobacteriales</taxon>
        <taxon>Weeksellaceae</taxon>
        <taxon>Chryseobacterium group</taxon>
        <taxon>Chryseobacterium</taxon>
    </lineage>
</organism>
<evidence type="ECO:0000259" key="6">
    <source>
        <dbReference type="PROSITE" id="PS50850"/>
    </source>
</evidence>
<dbReference type="PANTHER" id="PTHR42718">
    <property type="entry name" value="MAJOR FACILITATOR SUPERFAMILY MULTIDRUG TRANSPORTER MFSC"/>
    <property type="match status" value="1"/>
</dbReference>
<feature type="transmembrane region" description="Helical" evidence="5">
    <location>
        <begin position="225"/>
        <end position="243"/>
    </location>
</feature>
<feature type="transmembrane region" description="Helical" evidence="5">
    <location>
        <begin position="5"/>
        <end position="25"/>
    </location>
</feature>
<dbReference type="STRING" id="373668.SAMN05421786_102125"/>
<name>A0A1N7LZF2_9FLAO</name>
<keyword evidence="2 5" id="KW-0812">Transmembrane</keyword>
<dbReference type="Proteomes" id="UP000186744">
    <property type="component" value="Unassembled WGS sequence"/>
</dbReference>
<dbReference type="Pfam" id="PF07690">
    <property type="entry name" value="MFS_1"/>
    <property type="match status" value="1"/>
</dbReference>
<gene>
    <name evidence="7" type="ORF">SAMN05421786_102125</name>
</gene>
<evidence type="ECO:0000256" key="1">
    <source>
        <dbReference type="ARBA" id="ARBA00004141"/>
    </source>
</evidence>
<feature type="transmembrane region" description="Helical" evidence="5">
    <location>
        <begin position="73"/>
        <end position="99"/>
    </location>
</feature>
<evidence type="ECO:0000256" key="5">
    <source>
        <dbReference type="SAM" id="Phobius"/>
    </source>
</evidence>
<protein>
    <submittedName>
        <fullName evidence="7">Drug resistance transporter, EmrB/QacA subfamily</fullName>
    </submittedName>
</protein>
<evidence type="ECO:0000256" key="4">
    <source>
        <dbReference type="ARBA" id="ARBA00023136"/>
    </source>
</evidence>
<dbReference type="RefSeq" id="WP_076551089.1">
    <property type="nucleotide sequence ID" value="NZ_FTOL01000002.1"/>
</dbReference>
<keyword evidence="3 5" id="KW-1133">Transmembrane helix</keyword>
<comment type="subcellular location">
    <subcellularLocation>
        <location evidence="1">Membrane</location>
        <topology evidence="1">Multi-pass membrane protein</topology>
    </subcellularLocation>
</comment>
<feature type="transmembrane region" description="Helical" evidence="5">
    <location>
        <begin position="199"/>
        <end position="219"/>
    </location>
</feature>
<evidence type="ECO:0000313" key="7">
    <source>
        <dbReference type="EMBL" id="SIS79198.1"/>
    </source>
</evidence>
<dbReference type="PROSITE" id="PS50850">
    <property type="entry name" value="MFS"/>
    <property type="match status" value="1"/>
</dbReference>
<sequence length="482" mass="54114">MKNNYLILSIILFGQLLTIMDIFIINVSIPSIQRDLQASNGEMQFMIAAYLIGFASFLITGGRLGDLYGRKKLFVIGLLFFMISSIGCGISSGAIQLVISRFIQGTSAALMAPQVLSMIQILFPDHEQRTKAMGWYGITIGIGTIAGQFLGGYFSSLTGFEEPWRFIFFINVPVCLLAVFFSVIKLQESKMMMKQSFDIWGVLILSTGLFSITYALTALEQGGFSLQNMLVIVFSFLILMYFIQNQKNRLKNNKPFLIDFELFCFKNFNLGIIAVSFFFIMLDSYFYILSVFFQDGLKISSLKAGEVIVFQGIGFILASVFSVKFILKYGKIALIFGLGFIMMILILQIIVFRFQNDYYLFCLLLFLHGLGVGTIIPSLANIAFSGMPEKLIGNASGVYNTFQQIAAIIGIVLIGSVFYYFLGEKPVMRHYHNAFTIAVILNVFCLIFVLVAVVKVPDYVLPKLLKVNPEITESSINEKFHR</sequence>
<dbReference type="CDD" id="cd17321">
    <property type="entry name" value="MFS_MMR_MDR_like"/>
    <property type="match status" value="1"/>
</dbReference>
<dbReference type="AlphaFoldDB" id="A0A1N7LZF2"/>
<dbReference type="GO" id="GO:0016020">
    <property type="term" value="C:membrane"/>
    <property type="evidence" value="ECO:0007669"/>
    <property type="project" value="UniProtKB-SubCell"/>
</dbReference>
<reference evidence="8" key="1">
    <citation type="submission" date="2017-01" db="EMBL/GenBank/DDBJ databases">
        <authorList>
            <person name="Varghese N."/>
            <person name="Submissions S."/>
        </authorList>
    </citation>
    <scope>NUCLEOTIDE SEQUENCE [LARGE SCALE GENOMIC DNA]</scope>
    <source>
        <strain evidence="8">DSM 18017</strain>
    </source>
</reference>
<feature type="transmembrane region" description="Helical" evidence="5">
    <location>
        <begin position="308"/>
        <end position="327"/>
    </location>
</feature>
<feature type="transmembrane region" description="Helical" evidence="5">
    <location>
        <begin position="264"/>
        <end position="288"/>
    </location>
</feature>
<feature type="transmembrane region" description="Helical" evidence="5">
    <location>
        <begin position="105"/>
        <end position="123"/>
    </location>
</feature>
<evidence type="ECO:0000313" key="8">
    <source>
        <dbReference type="Proteomes" id="UP000186744"/>
    </source>
</evidence>